<dbReference type="Proteomes" id="UP000225608">
    <property type="component" value="Chromosome"/>
</dbReference>
<dbReference type="AlphaFoldDB" id="A0A2D1TV67"/>
<dbReference type="KEGG" id="caer:CSV91_01015"/>
<protein>
    <submittedName>
        <fullName evidence="1">Uncharacterized protein</fullName>
    </submittedName>
</protein>
<evidence type="ECO:0000313" key="2">
    <source>
        <dbReference type="Proteomes" id="UP000225608"/>
    </source>
</evidence>
<dbReference type="EMBL" id="CP024160">
    <property type="protein sequence ID" value="ATP53240.1"/>
    <property type="molecule type" value="Genomic_DNA"/>
</dbReference>
<sequence>MVIGFGEIAFQGGFGTIEGRTFFARWAGLVTKGWAFVVIAGVLLDPFTAALGRMIVREEK</sequence>
<gene>
    <name evidence="1" type="ORF">CSV91_01015</name>
</gene>
<accession>A0A2D1TV67</accession>
<dbReference type="RefSeq" id="WP_099431451.1">
    <property type="nucleotide sequence ID" value="NZ_CP024160.1"/>
</dbReference>
<reference evidence="1 2" key="1">
    <citation type="submission" date="2017-10" db="EMBL/GenBank/DDBJ databases">
        <title>Complete genome sequence of Collinsella aerofaciens isolated from the gut of a healthy adult Indian.</title>
        <authorList>
            <person name="Bag S."/>
            <person name="Ghosh T.S."/>
            <person name="Das B."/>
        </authorList>
    </citation>
    <scope>NUCLEOTIDE SEQUENCE [LARGE SCALE GENOMIC DNA]</scope>
    <source>
        <strain evidence="2">indica</strain>
    </source>
</reference>
<evidence type="ECO:0000313" key="1">
    <source>
        <dbReference type="EMBL" id="ATP53240.1"/>
    </source>
</evidence>
<name>A0A2D1TV67_9ACTN</name>
<proteinExistence type="predicted"/>
<organism evidence="1 2">
    <name type="scientific">Collinsella aerofaciens</name>
    <dbReference type="NCBI Taxonomy" id="74426"/>
    <lineage>
        <taxon>Bacteria</taxon>
        <taxon>Bacillati</taxon>
        <taxon>Actinomycetota</taxon>
        <taxon>Coriobacteriia</taxon>
        <taxon>Coriobacteriales</taxon>
        <taxon>Coriobacteriaceae</taxon>
        <taxon>Collinsella</taxon>
    </lineage>
</organism>